<dbReference type="EMBL" id="CP044205">
    <property type="protein sequence ID" value="QFY44486.1"/>
    <property type="molecule type" value="Genomic_DNA"/>
</dbReference>
<dbReference type="SUPFAM" id="SSF53756">
    <property type="entry name" value="UDP-Glycosyltransferase/glycogen phosphorylase"/>
    <property type="match status" value="1"/>
</dbReference>
<dbReference type="InterPro" id="IPR001296">
    <property type="entry name" value="Glyco_trans_1"/>
</dbReference>
<keyword evidence="4" id="KW-1185">Reference proteome</keyword>
<dbReference type="Proteomes" id="UP000325755">
    <property type="component" value="Chromosome"/>
</dbReference>
<feature type="domain" description="Glycosyl transferase family 1" evidence="1">
    <location>
        <begin position="238"/>
        <end position="393"/>
    </location>
</feature>
<dbReference type="GO" id="GO:0016757">
    <property type="term" value="F:glycosyltransferase activity"/>
    <property type="evidence" value="ECO:0007669"/>
    <property type="project" value="InterPro"/>
</dbReference>
<dbReference type="KEGG" id="mmob:F6R98_19165"/>
<sequence length="552" mass="60732">MNKRLNTIAVDLTPVLPGGENGGAKIFVLELLRHLAEMAPQTRFILLTQAAAHEELEILDRSNVRRLMVVGPAAEPVAPNQLGKRFKSFARRLLSIFPGRVRRVVNRLRYKLSTIPSPAGFNSMLREMNVDLLFCPFTAPTYFEPGIPVVSTIYDLQYKTYPDFFAEADVAQRDRTFNDACRRATVLVAISDYARESALKHGNLDPSRISTVYLRMGQRIAQQGGDDGDILSRHALGAKKYLLYPANFWKHKNHEMLITAFGMACAQGLAADIKLVCTGAPGERQEWLKRSVRAMHLHDRVIFPGYLPNAELGALISSCLGVVFPSLYEGFGLPVIEAMAAGVPVACSNTTSLPEVASEAAILFNPRIPDEIAQAMVTLAENEVLRERLVRAGLQRAAEFADSALMTRQYWECFQFALTNAKHGNQLIGVYEDGWCSPALNIQIAAAAGARTLEIEFLAPKWLPETRLTVQGYRNDTPLGSPLIIARGAGAQLSLPVESGGGWYKVTISPPYIPSYEAHGDDQRVLSCIMQRCGIALADGERTVLFSGKTDV</sequence>
<gene>
    <name evidence="3" type="ORF">F6R98_19165</name>
</gene>
<dbReference type="CDD" id="cd03809">
    <property type="entry name" value="GT4_MtfB-like"/>
    <property type="match status" value="1"/>
</dbReference>
<accession>A0A5Q0BS21</accession>
<evidence type="ECO:0000259" key="1">
    <source>
        <dbReference type="Pfam" id="PF00534"/>
    </source>
</evidence>
<dbReference type="Pfam" id="PF13439">
    <property type="entry name" value="Glyco_transf_4"/>
    <property type="match status" value="1"/>
</dbReference>
<keyword evidence="3" id="KW-0808">Transferase</keyword>
<proteinExistence type="predicted"/>
<dbReference type="PANTHER" id="PTHR46401">
    <property type="entry name" value="GLYCOSYLTRANSFERASE WBBK-RELATED"/>
    <property type="match status" value="1"/>
</dbReference>
<dbReference type="InterPro" id="IPR028098">
    <property type="entry name" value="Glyco_trans_4-like_N"/>
</dbReference>
<dbReference type="AlphaFoldDB" id="A0A5Q0BS21"/>
<evidence type="ECO:0000259" key="2">
    <source>
        <dbReference type="Pfam" id="PF13439"/>
    </source>
</evidence>
<dbReference type="OrthoDB" id="9801609at2"/>
<reference evidence="3 4" key="1">
    <citation type="submission" date="2019-09" db="EMBL/GenBank/DDBJ databases">
        <title>Ecophysiology of the spiral-shaped methanotroph Methylospira mobilis as revealed by the complete genome sequence.</title>
        <authorList>
            <person name="Oshkin I.Y."/>
            <person name="Dedysh S.N."/>
            <person name="Miroshnikov K."/>
            <person name="Danilova O.V."/>
            <person name="Hakobyan A."/>
            <person name="Liesack W."/>
        </authorList>
    </citation>
    <scope>NUCLEOTIDE SEQUENCE [LARGE SCALE GENOMIC DNA]</scope>
    <source>
        <strain evidence="3 4">Shm1</strain>
    </source>
</reference>
<dbReference type="InParanoid" id="A0A5Q0BS21"/>
<feature type="domain" description="Glycosyltransferase subfamily 4-like N-terminal" evidence="2">
    <location>
        <begin position="22"/>
        <end position="213"/>
    </location>
</feature>
<organism evidence="3 4">
    <name type="scientific">Candidatus Methylospira mobilis</name>
    <dbReference type="NCBI Taxonomy" id="1808979"/>
    <lineage>
        <taxon>Bacteria</taxon>
        <taxon>Pseudomonadati</taxon>
        <taxon>Pseudomonadota</taxon>
        <taxon>Gammaproteobacteria</taxon>
        <taxon>Methylococcales</taxon>
        <taxon>Methylococcaceae</taxon>
        <taxon>Candidatus Methylospira</taxon>
    </lineage>
</organism>
<dbReference type="Pfam" id="PF00534">
    <property type="entry name" value="Glycos_transf_1"/>
    <property type="match status" value="1"/>
</dbReference>
<dbReference type="PANTHER" id="PTHR46401:SF8">
    <property type="entry name" value="BLL6006 PROTEIN"/>
    <property type="match status" value="1"/>
</dbReference>
<evidence type="ECO:0000313" key="4">
    <source>
        <dbReference type="Proteomes" id="UP000325755"/>
    </source>
</evidence>
<protein>
    <submittedName>
        <fullName evidence="3">Glycosyltransferase family 4 protein</fullName>
    </submittedName>
</protein>
<evidence type="ECO:0000313" key="3">
    <source>
        <dbReference type="EMBL" id="QFY44486.1"/>
    </source>
</evidence>
<dbReference type="Gene3D" id="3.40.50.2000">
    <property type="entry name" value="Glycogen Phosphorylase B"/>
    <property type="match status" value="2"/>
</dbReference>
<dbReference type="RefSeq" id="WP_153250447.1">
    <property type="nucleotide sequence ID" value="NZ_CP044205.1"/>
</dbReference>
<name>A0A5Q0BS21_9GAMM</name>